<keyword evidence="4" id="KW-0678">Repressor</keyword>
<dbReference type="GO" id="GO:1900376">
    <property type="term" value="P:regulation of secondary metabolite biosynthetic process"/>
    <property type="evidence" value="ECO:0007669"/>
    <property type="project" value="TreeGrafter"/>
</dbReference>
<protein>
    <submittedName>
        <fullName evidence="12">Fur family transcriptional regulator, peroxide stress response regulator</fullName>
    </submittedName>
</protein>
<evidence type="ECO:0000256" key="5">
    <source>
        <dbReference type="ARBA" id="ARBA00022723"/>
    </source>
</evidence>
<feature type="binding site" evidence="11">
    <location>
        <position position="144"/>
    </location>
    <ligand>
        <name>Zn(2+)</name>
        <dbReference type="ChEBI" id="CHEBI:29105"/>
    </ligand>
</feature>
<keyword evidence="6 11" id="KW-0862">Zinc</keyword>
<proteinExistence type="inferred from homology"/>
<comment type="similarity">
    <text evidence="2">Belongs to the Fur family.</text>
</comment>
<dbReference type="InterPro" id="IPR043135">
    <property type="entry name" value="Fur_C"/>
</dbReference>
<dbReference type="SUPFAM" id="SSF46785">
    <property type="entry name" value="Winged helix' DNA-binding domain"/>
    <property type="match status" value="1"/>
</dbReference>
<accession>A0A1H0NLS5</accession>
<dbReference type="EMBL" id="FNJK01000003">
    <property type="protein sequence ID" value="SDO93385.1"/>
    <property type="molecule type" value="Genomic_DNA"/>
</dbReference>
<dbReference type="FunFam" id="1.10.10.10:FF:000536">
    <property type="entry name" value="Ferric uptake regulator family protein"/>
    <property type="match status" value="1"/>
</dbReference>
<dbReference type="PANTHER" id="PTHR33202:SF8">
    <property type="entry name" value="PEROXIDE-RESPONSIVE REPRESSOR PERR"/>
    <property type="match status" value="1"/>
</dbReference>
<dbReference type="Proteomes" id="UP000183816">
    <property type="component" value="Unassembled WGS sequence"/>
</dbReference>
<dbReference type="InterPro" id="IPR002481">
    <property type="entry name" value="FUR"/>
</dbReference>
<dbReference type="GO" id="GO:0008270">
    <property type="term" value="F:zinc ion binding"/>
    <property type="evidence" value="ECO:0007669"/>
    <property type="project" value="TreeGrafter"/>
</dbReference>
<evidence type="ECO:0000256" key="3">
    <source>
        <dbReference type="ARBA" id="ARBA00022490"/>
    </source>
</evidence>
<name>A0A1H0NLS5_STREI</name>
<comment type="subcellular location">
    <subcellularLocation>
        <location evidence="1">Cytoplasm</location>
    </subcellularLocation>
</comment>
<evidence type="ECO:0000256" key="2">
    <source>
        <dbReference type="ARBA" id="ARBA00007957"/>
    </source>
</evidence>
<dbReference type="Pfam" id="PF01475">
    <property type="entry name" value="FUR"/>
    <property type="match status" value="1"/>
</dbReference>
<keyword evidence="7" id="KW-0805">Transcription regulation</keyword>
<keyword evidence="8" id="KW-0238">DNA-binding</keyword>
<dbReference type="OrthoDB" id="8659436at2"/>
<keyword evidence="3" id="KW-0963">Cytoplasm</keyword>
<comment type="cofactor">
    <cofactor evidence="11">
        <name>Zn(2+)</name>
        <dbReference type="ChEBI" id="CHEBI:29105"/>
    </cofactor>
    <text evidence="11">Binds 1 zinc ion per subunit.</text>
</comment>
<keyword evidence="9" id="KW-0804">Transcription</keyword>
<evidence type="ECO:0000256" key="4">
    <source>
        <dbReference type="ARBA" id="ARBA00022491"/>
    </source>
</evidence>
<dbReference type="GO" id="GO:0005737">
    <property type="term" value="C:cytoplasm"/>
    <property type="evidence" value="ECO:0007669"/>
    <property type="project" value="UniProtKB-SubCell"/>
</dbReference>
<evidence type="ECO:0000313" key="12">
    <source>
        <dbReference type="EMBL" id="SDO93385.1"/>
    </source>
</evidence>
<keyword evidence="10" id="KW-0464">Manganese</keyword>
<dbReference type="GO" id="GO:0000976">
    <property type="term" value="F:transcription cis-regulatory region binding"/>
    <property type="evidence" value="ECO:0007669"/>
    <property type="project" value="TreeGrafter"/>
</dbReference>
<keyword evidence="5 11" id="KW-0479">Metal-binding</keyword>
<dbReference type="InterPro" id="IPR036390">
    <property type="entry name" value="WH_DNA-bd_sf"/>
</dbReference>
<feature type="binding site" evidence="11">
    <location>
        <position position="107"/>
    </location>
    <ligand>
        <name>Zn(2+)</name>
        <dbReference type="ChEBI" id="CHEBI:29105"/>
    </ligand>
</feature>
<dbReference type="RefSeq" id="WP_074482366.1">
    <property type="nucleotide sequence ID" value="NZ_CP076703.1"/>
</dbReference>
<dbReference type="GO" id="GO:0045892">
    <property type="term" value="P:negative regulation of DNA-templated transcription"/>
    <property type="evidence" value="ECO:0007669"/>
    <property type="project" value="TreeGrafter"/>
</dbReference>
<dbReference type="CDD" id="cd07153">
    <property type="entry name" value="Fur_like"/>
    <property type="match status" value="1"/>
</dbReference>
<dbReference type="PANTHER" id="PTHR33202">
    <property type="entry name" value="ZINC UPTAKE REGULATION PROTEIN"/>
    <property type="match status" value="1"/>
</dbReference>
<gene>
    <name evidence="12" type="ORF">SAMN05216347_103143</name>
</gene>
<evidence type="ECO:0000256" key="1">
    <source>
        <dbReference type="ARBA" id="ARBA00004496"/>
    </source>
</evidence>
<evidence type="ECO:0000256" key="8">
    <source>
        <dbReference type="ARBA" id="ARBA00023125"/>
    </source>
</evidence>
<organism evidence="12 13">
    <name type="scientific">Streptococcus equinus</name>
    <name type="common">Streptococcus bovis</name>
    <dbReference type="NCBI Taxonomy" id="1335"/>
    <lineage>
        <taxon>Bacteria</taxon>
        <taxon>Bacillati</taxon>
        <taxon>Bacillota</taxon>
        <taxon>Bacilli</taxon>
        <taxon>Lactobacillales</taxon>
        <taxon>Streptococcaceae</taxon>
        <taxon>Streptococcus</taxon>
    </lineage>
</organism>
<evidence type="ECO:0000256" key="9">
    <source>
        <dbReference type="ARBA" id="ARBA00023163"/>
    </source>
</evidence>
<dbReference type="FunFam" id="3.30.1490.190:FF:000003">
    <property type="entry name" value="Fur family transcriptional regulator"/>
    <property type="match status" value="1"/>
</dbReference>
<dbReference type="AlphaFoldDB" id="A0A1H0NLS5"/>
<dbReference type="InterPro" id="IPR036388">
    <property type="entry name" value="WH-like_DNA-bd_sf"/>
</dbReference>
<dbReference type="Gene3D" id="1.10.10.10">
    <property type="entry name" value="Winged helix-like DNA-binding domain superfamily/Winged helix DNA-binding domain"/>
    <property type="match status" value="1"/>
</dbReference>
<feature type="binding site" evidence="11">
    <location>
        <position position="104"/>
    </location>
    <ligand>
        <name>Zn(2+)</name>
        <dbReference type="ChEBI" id="CHEBI:29105"/>
    </ligand>
</feature>
<evidence type="ECO:0000256" key="7">
    <source>
        <dbReference type="ARBA" id="ARBA00023015"/>
    </source>
</evidence>
<evidence type="ECO:0000256" key="10">
    <source>
        <dbReference type="ARBA" id="ARBA00023211"/>
    </source>
</evidence>
<evidence type="ECO:0000313" key="13">
    <source>
        <dbReference type="Proteomes" id="UP000183816"/>
    </source>
</evidence>
<reference evidence="12 13" key="1">
    <citation type="submission" date="2016-10" db="EMBL/GenBank/DDBJ databases">
        <authorList>
            <person name="de Groot N.N."/>
        </authorList>
    </citation>
    <scope>NUCLEOTIDE SEQUENCE [LARGE SCALE GENOMIC DNA]</scope>
    <source>
        <strain evidence="12 13">Sb04</strain>
    </source>
</reference>
<dbReference type="GO" id="GO:0003700">
    <property type="term" value="F:DNA-binding transcription factor activity"/>
    <property type="evidence" value="ECO:0007669"/>
    <property type="project" value="InterPro"/>
</dbReference>
<sequence length="168" mass="19481">MDIHTHHRPLDAYENVIEHLKRKHIRITETRKAIIAYIINSHEHPSAEKIYKDLLPEHPNMSLATVYNNMKVLVKEGFVAELKVTNDPTTYYDFMGHQHINIVCKYCGDIADFMDVDAIDIGKEAYEQTGYMITKVQLTAYGICPKCQEKLKAAGEPFMAYREEYKED</sequence>
<feature type="binding site" evidence="11">
    <location>
        <position position="147"/>
    </location>
    <ligand>
        <name>Zn(2+)</name>
        <dbReference type="ChEBI" id="CHEBI:29105"/>
    </ligand>
</feature>
<evidence type="ECO:0000256" key="11">
    <source>
        <dbReference type="PIRSR" id="PIRSR602481-1"/>
    </source>
</evidence>
<dbReference type="Gene3D" id="3.30.1490.190">
    <property type="match status" value="1"/>
</dbReference>
<evidence type="ECO:0000256" key="6">
    <source>
        <dbReference type="ARBA" id="ARBA00022833"/>
    </source>
</evidence>